<feature type="region of interest" description="Disordered" evidence="1">
    <location>
        <begin position="60"/>
        <end position="79"/>
    </location>
</feature>
<gene>
    <name evidence="3" type="ORF">B0J15DRAFT_31051</name>
</gene>
<keyword evidence="2" id="KW-1133">Transmembrane helix</keyword>
<keyword evidence="4" id="KW-1185">Reference proteome</keyword>
<accession>A0A9P9RDW2</accession>
<dbReference type="Proteomes" id="UP000736672">
    <property type="component" value="Unassembled WGS sequence"/>
</dbReference>
<proteinExistence type="predicted"/>
<name>A0A9P9RDW2_FUSSL</name>
<reference evidence="3" key="1">
    <citation type="journal article" date="2021" name="Nat. Commun.">
        <title>Genetic determinants of endophytism in the Arabidopsis root mycobiome.</title>
        <authorList>
            <person name="Mesny F."/>
            <person name="Miyauchi S."/>
            <person name="Thiergart T."/>
            <person name="Pickel B."/>
            <person name="Atanasova L."/>
            <person name="Karlsson M."/>
            <person name="Huettel B."/>
            <person name="Barry K.W."/>
            <person name="Haridas S."/>
            <person name="Chen C."/>
            <person name="Bauer D."/>
            <person name="Andreopoulos W."/>
            <person name="Pangilinan J."/>
            <person name="LaButti K."/>
            <person name="Riley R."/>
            <person name="Lipzen A."/>
            <person name="Clum A."/>
            <person name="Drula E."/>
            <person name="Henrissat B."/>
            <person name="Kohler A."/>
            <person name="Grigoriev I.V."/>
            <person name="Martin F.M."/>
            <person name="Hacquard S."/>
        </authorList>
    </citation>
    <scope>NUCLEOTIDE SEQUENCE</scope>
    <source>
        <strain evidence="3">FSSC 5 MPI-SDFR-AT-0091</strain>
    </source>
</reference>
<evidence type="ECO:0000256" key="2">
    <source>
        <dbReference type="SAM" id="Phobius"/>
    </source>
</evidence>
<feature type="transmembrane region" description="Helical" evidence="2">
    <location>
        <begin position="27"/>
        <end position="52"/>
    </location>
</feature>
<keyword evidence="2" id="KW-0812">Transmembrane</keyword>
<dbReference type="EMBL" id="JAGTJS010000001">
    <property type="protein sequence ID" value="KAH7276006.1"/>
    <property type="molecule type" value="Genomic_DNA"/>
</dbReference>
<evidence type="ECO:0000313" key="4">
    <source>
        <dbReference type="Proteomes" id="UP000736672"/>
    </source>
</evidence>
<dbReference type="AlphaFoldDB" id="A0A9P9RDW2"/>
<protein>
    <submittedName>
        <fullName evidence="3">Uncharacterized protein</fullName>
    </submittedName>
</protein>
<evidence type="ECO:0000256" key="1">
    <source>
        <dbReference type="SAM" id="MobiDB-lite"/>
    </source>
</evidence>
<keyword evidence="2" id="KW-0472">Membrane</keyword>
<feature type="compositionally biased region" description="Basic and acidic residues" evidence="1">
    <location>
        <begin position="64"/>
        <end position="79"/>
    </location>
</feature>
<evidence type="ECO:0000313" key="3">
    <source>
        <dbReference type="EMBL" id="KAH7276006.1"/>
    </source>
</evidence>
<comment type="caution">
    <text evidence="3">The sequence shown here is derived from an EMBL/GenBank/DDBJ whole genome shotgun (WGS) entry which is preliminary data.</text>
</comment>
<sequence>MTRQTTWAIFSLFYSPSSPLGPSDESMISFLHLVFFVIFSSNILAADFLFCFTTIMREGPGRQGPEREDCPESKARQGKETRTGMDIFLWDGSPKAETWFTLLNYIHGYVQSRAEKGGGRTRRNRLSFKVCCFFHRQGCCYTSTNPFFNLFYSLSK</sequence>
<organism evidence="3 4">
    <name type="scientific">Fusarium solani</name>
    <name type="common">Filamentous fungus</name>
    <dbReference type="NCBI Taxonomy" id="169388"/>
    <lineage>
        <taxon>Eukaryota</taxon>
        <taxon>Fungi</taxon>
        <taxon>Dikarya</taxon>
        <taxon>Ascomycota</taxon>
        <taxon>Pezizomycotina</taxon>
        <taxon>Sordariomycetes</taxon>
        <taxon>Hypocreomycetidae</taxon>
        <taxon>Hypocreales</taxon>
        <taxon>Nectriaceae</taxon>
        <taxon>Fusarium</taxon>
        <taxon>Fusarium solani species complex</taxon>
    </lineage>
</organism>